<dbReference type="GO" id="GO:0003677">
    <property type="term" value="F:DNA binding"/>
    <property type="evidence" value="ECO:0007669"/>
    <property type="project" value="UniProtKB-KW"/>
</dbReference>
<name>A0A0C9MXK0_SPHPI</name>
<dbReference type="InterPro" id="IPR018490">
    <property type="entry name" value="cNMP-bd_dom_sf"/>
</dbReference>
<evidence type="ECO:0000313" key="5">
    <source>
        <dbReference type="EMBL" id="GAN15296.1"/>
    </source>
</evidence>
<dbReference type="InterPro" id="IPR014710">
    <property type="entry name" value="RmlC-like_jellyroll"/>
</dbReference>
<dbReference type="PANTHER" id="PTHR24567">
    <property type="entry name" value="CRP FAMILY TRANSCRIPTIONAL REGULATORY PROTEIN"/>
    <property type="match status" value="1"/>
</dbReference>
<dbReference type="SUPFAM" id="SSF46785">
    <property type="entry name" value="Winged helix' DNA-binding domain"/>
    <property type="match status" value="1"/>
</dbReference>
<accession>A0A0C9MXK0</accession>
<comment type="caution">
    <text evidence="5">The sequence shown here is derived from an EMBL/GenBank/DDBJ whole genome shotgun (WGS) entry which is preliminary data.</text>
</comment>
<dbReference type="AlphaFoldDB" id="A0A0C9MXK0"/>
<dbReference type="Proteomes" id="UP000032025">
    <property type="component" value="Unassembled WGS sequence"/>
</dbReference>
<dbReference type="GO" id="GO:0005829">
    <property type="term" value="C:cytosol"/>
    <property type="evidence" value="ECO:0007669"/>
    <property type="project" value="TreeGrafter"/>
</dbReference>
<keyword evidence="3" id="KW-0804">Transcription</keyword>
<dbReference type="InterPro" id="IPR036388">
    <property type="entry name" value="WH-like_DNA-bd_sf"/>
</dbReference>
<dbReference type="GO" id="GO:0003700">
    <property type="term" value="F:DNA-binding transcription factor activity"/>
    <property type="evidence" value="ECO:0007669"/>
    <property type="project" value="TreeGrafter"/>
</dbReference>
<evidence type="ECO:0000313" key="6">
    <source>
        <dbReference type="Proteomes" id="UP000032025"/>
    </source>
</evidence>
<keyword evidence="6" id="KW-1185">Reference proteome</keyword>
<feature type="domain" description="HTH crp-type" evidence="4">
    <location>
        <begin position="152"/>
        <end position="219"/>
    </location>
</feature>
<evidence type="ECO:0000259" key="4">
    <source>
        <dbReference type="Pfam" id="PF13545"/>
    </source>
</evidence>
<sequence>MSQPAERYTTNILLDALSGDDLALLKPHLRREQLHREQVLVALGKPIETVWFPEGGVTSVVMMTADHGRTEVGIFGRDGFAGVPLLLGADTSPHEIFVQVNGHSGLRIEAAEFLAVMDRSATLRTILLRYVQTFLVQTAQSAVSNAHQRIEARLARWLLMCHDRHDSDEIPLTHEFMAMMIAAERSGVTVSLHVLEGAGMIRSTRGRVRILDRHKLEELAGDGYGQPEAEYRKLIGPFGKDGPRSAPSS</sequence>
<gene>
    <name evidence="5" type="ORF">SP6_55_00140</name>
</gene>
<evidence type="ECO:0000256" key="3">
    <source>
        <dbReference type="ARBA" id="ARBA00023163"/>
    </source>
</evidence>
<dbReference type="Pfam" id="PF13545">
    <property type="entry name" value="HTH_Crp_2"/>
    <property type="match status" value="1"/>
</dbReference>
<dbReference type="EMBL" id="BBJS01000055">
    <property type="protein sequence ID" value="GAN15296.1"/>
    <property type="molecule type" value="Genomic_DNA"/>
</dbReference>
<dbReference type="RefSeq" id="WP_042469379.1">
    <property type="nucleotide sequence ID" value="NZ_BBJS01000055.1"/>
</dbReference>
<dbReference type="GeneID" id="78527538"/>
<evidence type="ECO:0000256" key="2">
    <source>
        <dbReference type="ARBA" id="ARBA00023125"/>
    </source>
</evidence>
<keyword evidence="2" id="KW-0238">DNA-binding</keyword>
<keyword evidence="1" id="KW-0805">Transcription regulation</keyword>
<reference evidence="5 6" key="1">
    <citation type="submission" date="2014-08" db="EMBL/GenBank/DDBJ databases">
        <title>Whole genome shotgun sequence of Sphingomonas paucimobilis NBRC 13935.</title>
        <authorList>
            <person name="Hosoyama A."/>
            <person name="Hashimoto M."/>
            <person name="Hosoyama Y."/>
            <person name="Noguchi M."/>
            <person name="Uohara A."/>
            <person name="Ohji S."/>
            <person name="Katano-Makiyama Y."/>
            <person name="Ichikawa N."/>
            <person name="Kimura A."/>
            <person name="Yamazoe A."/>
            <person name="Fujita N."/>
        </authorList>
    </citation>
    <scope>NUCLEOTIDE SEQUENCE [LARGE SCALE GENOMIC DNA]</scope>
    <source>
        <strain evidence="5 6">NBRC 13935</strain>
    </source>
</reference>
<proteinExistence type="predicted"/>
<dbReference type="SUPFAM" id="SSF51206">
    <property type="entry name" value="cAMP-binding domain-like"/>
    <property type="match status" value="1"/>
</dbReference>
<dbReference type="InterPro" id="IPR050397">
    <property type="entry name" value="Env_Response_Regulators"/>
</dbReference>
<dbReference type="InterPro" id="IPR012318">
    <property type="entry name" value="HTH_CRP"/>
</dbReference>
<dbReference type="InterPro" id="IPR036390">
    <property type="entry name" value="WH_DNA-bd_sf"/>
</dbReference>
<organism evidence="5 6">
    <name type="scientific">Sphingomonas paucimobilis NBRC 13935</name>
    <dbReference type="NCBI Taxonomy" id="1219050"/>
    <lineage>
        <taxon>Bacteria</taxon>
        <taxon>Pseudomonadati</taxon>
        <taxon>Pseudomonadota</taxon>
        <taxon>Alphaproteobacteria</taxon>
        <taxon>Sphingomonadales</taxon>
        <taxon>Sphingomonadaceae</taxon>
        <taxon>Sphingomonas</taxon>
    </lineage>
</organism>
<dbReference type="Gene3D" id="1.10.10.10">
    <property type="entry name" value="Winged helix-like DNA-binding domain superfamily/Winged helix DNA-binding domain"/>
    <property type="match status" value="1"/>
</dbReference>
<protein>
    <submittedName>
        <fullName evidence="5">DNA, contig: SP655</fullName>
    </submittedName>
</protein>
<dbReference type="PANTHER" id="PTHR24567:SF74">
    <property type="entry name" value="HTH-TYPE TRANSCRIPTIONAL REGULATOR ARCR"/>
    <property type="match status" value="1"/>
</dbReference>
<dbReference type="Gene3D" id="2.60.120.10">
    <property type="entry name" value="Jelly Rolls"/>
    <property type="match status" value="1"/>
</dbReference>
<evidence type="ECO:0000256" key="1">
    <source>
        <dbReference type="ARBA" id="ARBA00023015"/>
    </source>
</evidence>